<dbReference type="AlphaFoldDB" id="A0A0A0CY37"/>
<reference evidence="2 3" key="1">
    <citation type="submission" date="2014-01" db="EMBL/GenBank/DDBJ databases">
        <title>Genome sequence determination for a cystic fibrosis isolate, Inquilinus limosus.</title>
        <authorList>
            <person name="Pino M."/>
            <person name="Di Conza J."/>
            <person name="Gutkind G."/>
        </authorList>
    </citation>
    <scope>NUCLEOTIDE SEQUENCE [LARGE SCALE GENOMIC DNA]</scope>
    <source>
        <strain evidence="2 3">MP06</strain>
    </source>
</reference>
<dbReference type="Proteomes" id="UP000029995">
    <property type="component" value="Unassembled WGS sequence"/>
</dbReference>
<feature type="transmembrane region" description="Helical" evidence="1">
    <location>
        <begin position="42"/>
        <end position="66"/>
    </location>
</feature>
<gene>
    <name evidence="2" type="ORF">P409_27745</name>
</gene>
<accession>A0A0A0CY37</accession>
<keyword evidence="1" id="KW-0812">Transmembrane</keyword>
<protein>
    <recommendedName>
        <fullName evidence="4">Cytochrome C biogenesis protein transmembrane domain-containing protein</fullName>
    </recommendedName>
</protein>
<sequence length="83" mass="8497">MLLFLLAYLGGVLTIVSPCILPVLPFVFARADRPFLGSGLPMLIGMAATFAIVATLAAVAGGWAVAANEGAESPPSCCWRCSA</sequence>
<keyword evidence="1" id="KW-0472">Membrane</keyword>
<evidence type="ECO:0000313" key="2">
    <source>
        <dbReference type="EMBL" id="KGM31346.1"/>
    </source>
</evidence>
<dbReference type="EMBL" id="JANX01000535">
    <property type="protein sequence ID" value="KGM31346.1"/>
    <property type="molecule type" value="Genomic_DNA"/>
</dbReference>
<comment type="caution">
    <text evidence="2">The sequence shown here is derived from an EMBL/GenBank/DDBJ whole genome shotgun (WGS) entry which is preliminary data.</text>
</comment>
<keyword evidence="1" id="KW-1133">Transmembrane helix</keyword>
<evidence type="ECO:0000313" key="3">
    <source>
        <dbReference type="Proteomes" id="UP000029995"/>
    </source>
</evidence>
<proteinExistence type="predicted"/>
<dbReference type="RefSeq" id="WP_034846031.1">
    <property type="nucleotide sequence ID" value="NZ_JANX01000535.1"/>
</dbReference>
<evidence type="ECO:0000256" key="1">
    <source>
        <dbReference type="SAM" id="Phobius"/>
    </source>
</evidence>
<evidence type="ECO:0008006" key="4">
    <source>
        <dbReference type="Google" id="ProtNLM"/>
    </source>
</evidence>
<name>A0A0A0CY37_9PROT</name>
<organism evidence="2 3">
    <name type="scientific">Inquilinus limosus MP06</name>
    <dbReference type="NCBI Taxonomy" id="1398085"/>
    <lineage>
        <taxon>Bacteria</taxon>
        <taxon>Pseudomonadati</taxon>
        <taxon>Pseudomonadota</taxon>
        <taxon>Alphaproteobacteria</taxon>
        <taxon>Rhodospirillales</taxon>
        <taxon>Rhodospirillaceae</taxon>
        <taxon>Inquilinus</taxon>
    </lineage>
</organism>